<dbReference type="EMBL" id="ATLV01012939">
    <property type="status" value="NOT_ANNOTATED_CDS"/>
    <property type="molecule type" value="Genomic_DNA"/>
</dbReference>
<dbReference type="AlphaFoldDB" id="A0A084VGI0"/>
<dbReference type="EnsemblMetazoa" id="ASIC004266-RA">
    <property type="protein sequence ID" value="ASIC004266-PA"/>
    <property type="gene ID" value="ASIC004266"/>
</dbReference>
<name>A0A084VGI0_ANOSI</name>
<reference evidence="2" key="2">
    <citation type="submission" date="2020-05" db="UniProtKB">
        <authorList>
            <consortium name="EnsemblMetazoa"/>
        </authorList>
    </citation>
    <scope>IDENTIFICATION</scope>
</reference>
<evidence type="ECO:0000313" key="3">
    <source>
        <dbReference type="Proteomes" id="UP000030765"/>
    </source>
</evidence>
<reference evidence="1 3" key="1">
    <citation type="journal article" date="2014" name="BMC Genomics">
        <title>Genome sequence of Anopheles sinensis provides insight into genetics basis of mosquito competence for malaria parasites.</title>
        <authorList>
            <person name="Zhou D."/>
            <person name="Zhang D."/>
            <person name="Ding G."/>
            <person name="Shi L."/>
            <person name="Hou Q."/>
            <person name="Ye Y."/>
            <person name="Xu Y."/>
            <person name="Zhou H."/>
            <person name="Xiong C."/>
            <person name="Li S."/>
            <person name="Yu J."/>
            <person name="Hong S."/>
            <person name="Yu X."/>
            <person name="Zou P."/>
            <person name="Chen C."/>
            <person name="Chang X."/>
            <person name="Wang W."/>
            <person name="Lv Y."/>
            <person name="Sun Y."/>
            <person name="Ma L."/>
            <person name="Shen B."/>
            <person name="Zhu C."/>
        </authorList>
    </citation>
    <scope>NUCLEOTIDE SEQUENCE [LARGE SCALE GENOMIC DNA]</scope>
</reference>
<dbReference type="Proteomes" id="UP000030765">
    <property type="component" value="Unassembled WGS sequence"/>
</dbReference>
<protein>
    <submittedName>
        <fullName evidence="1 2">Regulatory protein</fullName>
    </submittedName>
</protein>
<accession>A0A084VGI0</accession>
<evidence type="ECO:0000313" key="1">
    <source>
        <dbReference type="EMBL" id="KFB37074.1"/>
    </source>
</evidence>
<evidence type="ECO:0000313" key="2">
    <source>
        <dbReference type="EnsemblMetazoa" id="ASIC004266-PA"/>
    </source>
</evidence>
<organism evidence="1">
    <name type="scientific">Anopheles sinensis</name>
    <name type="common">Mosquito</name>
    <dbReference type="NCBI Taxonomy" id="74873"/>
    <lineage>
        <taxon>Eukaryota</taxon>
        <taxon>Metazoa</taxon>
        <taxon>Ecdysozoa</taxon>
        <taxon>Arthropoda</taxon>
        <taxon>Hexapoda</taxon>
        <taxon>Insecta</taxon>
        <taxon>Pterygota</taxon>
        <taxon>Neoptera</taxon>
        <taxon>Endopterygota</taxon>
        <taxon>Diptera</taxon>
        <taxon>Nematocera</taxon>
        <taxon>Culicoidea</taxon>
        <taxon>Culicidae</taxon>
        <taxon>Anophelinae</taxon>
        <taxon>Anopheles</taxon>
    </lineage>
</organism>
<dbReference type="VEuPathDB" id="VectorBase:ASIC004266"/>
<keyword evidence="3" id="KW-1185">Reference proteome</keyword>
<dbReference type="EMBL" id="KE524827">
    <property type="protein sequence ID" value="KFB37074.1"/>
    <property type="molecule type" value="Genomic_DNA"/>
</dbReference>
<sequence>MQNCRQAIDQGNGQFLFSIRPTGNSGRLFVNEQNNIRGNAIANPFSAREARARQAVCVVQFVCRRLSGDPVMRLDDSDCDTIRSGSVSGWVRIEEIDWIILMLCHLSTEPPQKTHLIYLSNEDVSGDNMFMCT</sequence>
<proteinExistence type="predicted"/>
<gene>
    <name evidence="1" type="ORF">ZHAS_00004266</name>
</gene>